<dbReference type="EMBL" id="JBHRSB010000001">
    <property type="protein sequence ID" value="MFC2998624.1"/>
    <property type="molecule type" value="Genomic_DNA"/>
</dbReference>
<dbReference type="Proteomes" id="UP001595420">
    <property type="component" value="Unassembled WGS sequence"/>
</dbReference>
<organism evidence="1 2">
    <name type="scientific">Falsiroseomonas tokyonensis</name>
    <dbReference type="NCBI Taxonomy" id="430521"/>
    <lineage>
        <taxon>Bacteria</taxon>
        <taxon>Pseudomonadati</taxon>
        <taxon>Pseudomonadota</taxon>
        <taxon>Alphaproteobacteria</taxon>
        <taxon>Acetobacterales</taxon>
        <taxon>Roseomonadaceae</taxon>
        <taxon>Falsiroseomonas</taxon>
    </lineage>
</organism>
<protein>
    <submittedName>
        <fullName evidence="1">Uncharacterized protein</fullName>
    </submittedName>
</protein>
<accession>A0ABV7BNC3</accession>
<sequence length="43" mass="4454">MLLLDKLTAEHVLAGITLPWGGTLTIGGQTLTFSGAERIACPS</sequence>
<dbReference type="RefSeq" id="WP_281419397.1">
    <property type="nucleotide sequence ID" value="NZ_JAFNJS010000001.1"/>
</dbReference>
<name>A0ABV7BNC3_9PROT</name>
<proteinExistence type="predicted"/>
<comment type="caution">
    <text evidence="1">The sequence shown here is derived from an EMBL/GenBank/DDBJ whole genome shotgun (WGS) entry which is preliminary data.</text>
</comment>
<evidence type="ECO:0000313" key="1">
    <source>
        <dbReference type="EMBL" id="MFC2998624.1"/>
    </source>
</evidence>
<keyword evidence="2" id="KW-1185">Reference proteome</keyword>
<evidence type="ECO:0000313" key="2">
    <source>
        <dbReference type="Proteomes" id="UP001595420"/>
    </source>
</evidence>
<gene>
    <name evidence="1" type="ORF">ACFOD3_01900</name>
</gene>
<reference evidence="2" key="1">
    <citation type="journal article" date="2019" name="Int. J. Syst. Evol. Microbiol.">
        <title>The Global Catalogue of Microorganisms (GCM) 10K type strain sequencing project: providing services to taxonomists for standard genome sequencing and annotation.</title>
        <authorList>
            <consortium name="The Broad Institute Genomics Platform"/>
            <consortium name="The Broad Institute Genome Sequencing Center for Infectious Disease"/>
            <person name="Wu L."/>
            <person name="Ma J."/>
        </authorList>
    </citation>
    <scope>NUCLEOTIDE SEQUENCE [LARGE SCALE GENOMIC DNA]</scope>
    <source>
        <strain evidence="2">CGMCC 1.16855</strain>
    </source>
</reference>